<name>A0AAV4Y1Q9_CAEEX</name>
<comment type="caution">
    <text evidence="2">The sequence shown here is derived from an EMBL/GenBank/DDBJ whole genome shotgun (WGS) entry which is preliminary data.</text>
</comment>
<organism evidence="2 3">
    <name type="scientific">Caerostris extrusa</name>
    <name type="common">Bark spider</name>
    <name type="synonym">Caerostris bankana</name>
    <dbReference type="NCBI Taxonomy" id="172846"/>
    <lineage>
        <taxon>Eukaryota</taxon>
        <taxon>Metazoa</taxon>
        <taxon>Ecdysozoa</taxon>
        <taxon>Arthropoda</taxon>
        <taxon>Chelicerata</taxon>
        <taxon>Arachnida</taxon>
        <taxon>Araneae</taxon>
        <taxon>Araneomorphae</taxon>
        <taxon>Entelegynae</taxon>
        <taxon>Araneoidea</taxon>
        <taxon>Araneidae</taxon>
        <taxon>Caerostris</taxon>
    </lineage>
</organism>
<dbReference type="Proteomes" id="UP001054945">
    <property type="component" value="Unassembled WGS sequence"/>
</dbReference>
<accession>A0AAV4Y1Q9</accession>
<dbReference type="AlphaFoldDB" id="A0AAV4Y1Q9"/>
<feature type="region of interest" description="Disordered" evidence="1">
    <location>
        <begin position="1"/>
        <end position="22"/>
    </location>
</feature>
<feature type="compositionally biased region" description="Basic and acidic residues" evidence="1">
    <location>
        <begin position="85"/>
        <end position="103"/>
    </location>
</feature>
<reference evidence="2 3" key="1">
    <citation type="submission" date="2021-06" db="EMBL/GenBank/DDBJ databases">
        <title>Caerostris extrusa draft genome.</title>
        <authorList>
            <person name="Kono N."/>
            <person name="Arakawa K."/>
        </authorList>
    </citation>
    <scope>NUCLEOTIDE SEQUENCE [LARGE SCALE GENOMIC DNA]</scope>
</reference>
<dbReference type="Gene3D" id="1.10.10.60">
    <property type="entry name" value="Homeodomain-like"/>
    <property type="match status" value="1"/>
</dbReference>
<keyword evidence="3" id="KW-1185">Reference proteome</keyword>
<evidence type="ECO:0000313" key="2">
    <source>
        <dbReference type="EMBL" id="GIZ00998.1"/>
    </source>
</evidence>
<sequence length="115" mass="13886">MKNPVEGRTVVQNGGQPFFGDPPRTRVEYRLLNLVDLKEVLLSAPPNLYDNARLPDYWPDEPFLYPQPRYECVWFKNRRAKWRKQQREEQERHRRIQDERPSRTVDPSEALIHQD</sequence>
<feature type="region of interest" description="Disordered" evidence="1">
    <location>
        <begin position="83"/>
        <end position="115"/>
    </location>
</feature>
<gene>
    <name evidence="2" type="ORF">CEXT_770081</name>
</gene>
<protein>
    <submittedName>
        <fullName evidence="2">Uncharacterized protein</fullName>
    </submittedName>
</protein>
<dbReference type="EMBL" id="BPLR01001235">
    <property type="protein sequence ID" value="GIZ00998.1"/>
    <property type="molecule type" value="Genomic_DNA"/>
</dbReference>
<evidence type="ECO:0000256" key="1">
    <source>
        <dbReference type="SAM" id="MobiDB-lite"/>
    </source>
</evidence>
<evidence type="ECO:0000313" key="3">
    <source>
        <dbReference type="Proteomes" id="UP001054945"/>
    </source>
</evidence>
<proteinExistence type="predicted"/>